<dbReference type="OrthoDB" id="6513042at2759"/>
<keyword evidence="2" id="KW-0378">Hydrolase</keyword>
<dbReference type="EMBL" id="JAACJK010000163">
    <property type="protein sequence ID" value="KAF5326053.1"/>
    <property type="molecule type" value="Genomic_DNA"/>
</dbReference>
<gene>
    <name evidence="6" type="ORF">D9611_000284</name>
</gene>
<dbReference type="Pfam" id="PF13245">
    <property type="entry name" value="AAA_19"/>
    <property type="match status" value="1"/>
</dbReference>
<reference evidence="6 7" key="1">
    <citation type="journal article" date="2020" name="ISME J.">
        <title>Uncovering the hidden diversity of litter-decomposition mechanisms in mushroom-forming fungi.</title>
        <authorList>
            <person name="Floudas D."/>
            <person name="Bentzer J."/>
            <person name="Ahren D."/>
            <person name="Johansson T."/>
            <person name="Persson P."/>
            <person name="Tunlid A."/>
        </authorList>
    </citation>
    <scope>NUCLEOTIDE SEQUENCE [LARGE SCALE GENOMIC DNA]</scope>
    <source>
        <strain evidence="6 7">CBS 175.51</strain>
    </source>
</reference>
<evidence type="ECO:0000256" key="2">
    <source>
        <dbReference type="ARBA" id="ARBA00022801"/>
    </source>
</evidence>
<dbReference type="GO" id="GO:0016787">
    <property type="term" value="F:hydrolase activity"/>
    <property type="evidence" value="ECO:0007669"/>
    <property type="project" value="UniProtKB-KW"/>
</dbReference>
<proteinExistence type="predicted"/>
<dbReference type="SUPFAM" id="SSF52540">
    <property type="entry name" value="P-loop containing nucleoside triphosphate hydrolases"/>
    <property type="match status" value="1"/>
</dbReference>
<dbReference type="Proteomes" id="UP000541558">
    <property type="component" value="Unassembled WGS sequence"/>
</dbReference>
<evidence type="ECO:0000256" key="4">
    <source>
        <dbReference type="ARBA" id="ARBA00022840"/>
    </source>
</evidence>
<evidence type="ECO:0000259" key="5">
    <source>
        <dbReference type="Pfam" id="PF13087"/>
    </source>
</evidence>
<dbReference type="GO" id="GO:0043139">
    <property type="term" value="F:5'-3' DNA helicase activity"/>
    <property type="evidence" value="ECO:0007669"/>
    <property type="project" value="TreeGrafter"/>
</dbReference>
<evidence type="ECO:0000256" key="3">
    <source>
        <dbReference type="ARBA" id="ARBA00022806"/>
    </source>
</evidence>
<dbReference type="PANTHER" id="PTHR43788">
    <property type="entry name" value="DNA2/NAM7 HELICASE FAMILY MEMBER"/>
    <property type="match status" value="1"/>
</dbReference>
<keyword evidence="1" id="KW-0547">Nucleotide-binding</keyword>
<dbReference type="Gene3D" id="3.40.50.300">
    <property type="entry name" value="P-loop containing nucleotide triphosphate hydrolases"/>
    <property type="match status" value="2"/>
</dbReference>
<dbReference type="GO" id="GO:0005524">
    <property type="term" value="F:ATP binding"/>
    <property type="evidence" value="ECO:0007669"/>
    <property type="project" value="UniProtKB-KW"/>
</dbReference>
<protein>
    <recommendedName>
        <fullName evidence="5">DNA2/NAM7 helicase-like C-terminal domain-containing protein</fullName>
    </recommendedName>
</protein>
<dbReference type="InterPro" id="IPR041679">
    <property type="entry name" value="DNA2/NAM7-like_C"/>
</dbReference>
<dbReference type="Pfam" id="PF13087">
    <property type="entry name" value="AAA_12"/>
    <property type="match status" value="1"/>
</dbReference>
<keyword evidence="4" id="KW-0067">ATP-binding</keyword>
<evidence type="ECO:0000256" key="1">
    <source>
        <dbReference type="ARBA" id="ARBA00022741"/>
    </source>
</evidence>
<feature type="domain" description="DNA2/NAM7 helicase-like C-terminal" evidence="5">
    <location>
        <begin position="1137"/>
        <end position="1397"/>
    </location>
</feature>
<dbReference type="InterPro" id="IPR050534">
    <property type="entry name" value="Coronavir_polyprotein_1ab"/>
</dbReference>
<evidence type="ECO:0000313" key="6">
    <source>
        <dbReference type="EMBL" id="KAF5326053.1"/>
    </source>
</evidence>
<accession>A0A8H5F7I1</accession>
<evidence type="ECO:0000313" key="7">
    <source>
        <dbReference type="Proteomes" id="UP000541558"/>
    </source>
</evidence>
<keyword evidence="7" id="KW-1185">Reference proteome</keyword>
<sequence>METRNSSLSATNLAVYHHLNCDLYLHNVYHKHTQPTTPDNVAHPEAQLLVDSQYQRGINWEATLYSWLDESNLLLKVPPMPLEAAVLYENILADDRSHFFIAGVTFDPPRASLRDRFEQAGTVPINFGVGKPDLIEITRDHQGITWKVIDAKASKSIKTSHHAQIYFYTLCLEYLLQYPAFKPSGEGGIWLPPDEGFNVVPPSISDIKSIEIPLLSRSLDSFLFERLPRLLSLPRDSVRWHFNPLCQGCKYNPECRSLAIESGRLGSMPNISISDAKTLQELLDLTEQGFPDFTRSSSDIEDLHQVVTNSEALSLLEQHFPIVAKKGKRILGVRRKALSDRQSAVTSSVLESARSGEIKVISRRNFTCPTNEDVAILISLIQDPATPRPQIEFFTVSLFDSLASEGQAYSGKGSRFIMVLATIIRELTSGDDARTAQFYVWSPAEQALLQTHLIRQALVGEVDREDIRLCIGALSQGASLLQTAFQPVLLSGALLAFLAKGKRLKAEYQACLARMELSTDGTVPELRARVEQALERLQGIGPQASRDSHEFGQLPRIVSVKKEIESMIALPIAGYWDLQECAKVLLGAGFNKPETEITDEKIFKTFKKDSDGVLEEILSLRNSTIYAILNAARRVVKHYGQNLLVNEGKKIMTEFMDVCRQDHLRKLFFMQQFEVLSKLNELWTTRMEGSPDAPVLQYRGSTSGVRGIEHTFTIVSGVVDVPASDKDISFFDKLLVEDLNSDTEIPLEAMFDDLAVSGLVIPLNRWTKPSWELQHPRVKGNVLLADLRNVQSLNGKLVVSLRTWGTATRQVLVPGRHYRLSPRFIDFNTTKVLSSLFEMDLRWENKEDQEFGDSGGEGIHDHRGVPFLQLVMEPRSFGRVPKAKESLTIEENTQRVFRNLKKLDVEPAGSLLLKPSQHRATQRLLANRLAVIWGPPGTGKTHTIALSILRLLEAQWKLDDRGQNIIFLTAMTHAAIDACQSKLERLIDCYRSIDFLELDWLDNIRIERVMRGNDHPPPARGSEATHIYAGTLYQLYNFSKRHNIQVDCVIADEAGQIALASLSLVLRSLSPTGRIIIAGDSEQLAPIFTGSYPRLKTAALFGSVLDCVMFSQGDGPVVRSVSQTDSQENTASSSQGTIIQLTENFRLNPDLGEFVATIYSHQFKPQKVQSRKLALRLQGIADMSGKSRDFGVNSHILAKMETFLLGLSDVMLRKPQSVLKAPRFRTNVPLAELDRETESQTISDPTHQPVSLSLIQLKTWSSSAEQFGYETHVHGEAAIAAALVAALRFCAPEDDIFVATPHRVQREAVKSALGRLKRPEKTLEETLEDVTIEEENYLDKVTVDTIERLQGSEASFVICLFSLPEVHSADLGFLLGRRRLNVAISRAKTLCILVTSSQVLCPPVSVFANEETAKGYAFLKAYEDRAWSCDVSVDVGGL</sequence>
<dbReference type="InterPro" id="IPR027417">
    <property type="entry name" value="P-loop_NTPase"/>
</dbReference>
<name>A0A8H5F7I1_9AGAR</name>
<keyword evidence="3" id="KW-0347">Helicase</keyword>
<dbReference type="PANTHER" id="PTHR43788:SF8">
    <property type="entry name" value="DNA-BINDING PROTEIN SMUBP-2"/>
    <property type="match status" value="1"/>
</dbReference>
<comment type="caution">
    <text evidence="6">The sequence shown here is derived from an EMBL/GenBank/DDBJ whole genome shotgun (WGS) entry which is preliminary data.</text>
</comment>
<organism evidence="6 7">
    <name type="scientific">Ephemerocybe angulata</name>
    <dbReference type="NCBI Taxonomy" id="980116"/>
    <lineage>
        <taxon>Eukaryota</taxon>
        <taxon>Fungi</taxon>
        <taxon>Dikarya</taxon>
        <taxon>Basidiomycota</taxon>
        <taxon>Agaricomycotina</taxon>
        <taxon>Agaricomycetes</taxon>
        <taxon>Agaricomycetidae</taxon>
        <taxon>Agaricales</taxon>
        <taxon>Agaricineae</taxon>
        <taxon>Psathyrellaceae</taxon>
        <taxon>Ephemerocybe</taxon>
    </lineage>
</organism>